<gene>
    <name evidence="2" type="ORF">HHL25_09735</name>
</gene>
<dbReference type="Gene3D" id="3.10.180.10">
    <property type="entry name" value="2,3-Dihydroxybiphenyl 1,2-Dioxygenase, domain 1"/>
    <property type="match status" value="2"/>
</dbReference>
<dbReference type="PANTHER" id="PTHR33993:SF14">
    <property type="entry name" value="GB|AAF24581.1"/>
    <property type="match status" value="1"/>
</dbReference>
<name>A0A7Y0FW21_9HYPH</name>
<dbReference type="AlphaFoldDB" id="A0A7Y0FW21"/>
<dbReference type="RefSeq" id="WP_169589747.1">
    <property type="nucleotide sequence ID" value="NZ_JABBGK010000002.1"/>
</dbReference>
<dbReference type="Proteomes" id="UP000541470">
    <property type="component" value="Unassembled WGS sequence"/>
</dbReference>
<dbReference type="EMBL" id="JABBGK010000002">
    <property type="protein sequence ID" value="NML74401.1"/>
    <property type="molecule type" value="Genomic_DNA"/>
</dbReference>
<reference evidence="2 3" key="1">
    <citation type="submission" date="2020-04" db="EMBL/GenBank/DDBJ databases">
        <title>Rhizobium sp. S-51 isolated from soil.</title>
        <authorList>
            <person name="Dahal R.H."/>
        </authorList>
    </citation>
    <scope>NUCLEOTIDE SEQUENCE [LARGE SCALE GENOMIC DNA]</scope>
    <source>
        <strain evidence="2 3">S-51</strain>
    </source>
</reference>
<dbReference type="InterPro" id="IPR029068">
    <property type="entry name" value="Glyas_Bleomycin-R_OHBP_Dase"/>
</dbReference>
<dbReference type="Pfam" id="PF00903">
    <property type="entry name" value="Glyoxalase"/>
    <property type="match status" value="2"/>
</dbReference>
<dbReference type="PANTHER" id="PTHR33993">
    <property type="entry name" value="GLYOXALASE-RELATED"/>
    <property type="match status" value="1"/>
</dbReference>
<dbReference type="SUPFAM" id="SSF54593">
    <property type="entry name" value="Glyoxalase/Bleomycin resistance protein/Dihydroxybiphenyl dioxygenase"/>
    <property type="match status" value="2"/>
</dbReference>
<evidence type="ECO:0000259" key="1">
    <source>
        <dbReference type="PROSITE" id="PS51819"/>
    </source>
</evidence>
<accession>A0A7Y0FW21</accession>
<comment type="caution">
    <text evidence="2">The sequence shown here is derived from an EMBL/GenBank/DDBJ whole genome shotgun (WGS) entry which is preliminary data.</text>
</comment>
<evidence type="ECO:0000313" key="2">
    <source>
        <dbReference type="EMBL" id="NML74401.1"/>
    </source>
</evidence>
<protein>
    <submittedName>
        <fullName evidence="2">VOC family protein</fullName>
    </submittedName>
</protein>
<feature type="domain" description="VOC" evidence="1">
    <location>
        <begin position="141"/>
        <end position="256"/>
    </location>
</feature>
<dbReference type="InterPro" id="IPR004360">
    <property type="entry name" value="Glyas_Fos-R_dOase_dom"/>
</dbReference>
<dbReference type="CDD" id="cd07247">
    <property type="entry name" value="SgaA_N_like"/>
    <property type="match status" value="2"/>
</dbReference>
<dbReference type="InterPro" id="IPR037523">
    <property type="entry name" value="VOC_core"/>
</dbReference>
<dbReference type="PROSITE" id="PS51819">
    <property type="entry name" value="VOC"/>
    <property type="match status" value="2"/>
</dbReference>
<organism evidence="2 3">
    <name type="scientific">Rhizobium terricola</name>
    <dbReference type="NCBI Taxonomy" id="2728849"/>
    <lineage>
        <taxon>Bacteria</taxon>
        <taxon>Pseudomonadati</taxon>
        <taxon>Pseudomonadota</taxon>
        <taxon>Alphaproteobacteria</taxon>
        <taxon>Hyphomicrobiales</taxon>
        <taxon>Rhizobiaceae</taxon>
        <taxon>Rhizobium/Agrobacterium group</taxon>
        <taxon>Rhizobium</taxon>
    </lineage>
</organism>
<proteinExistence type="predicted"/>
<keyword evidence="3" id="KW-1185">Reference proteome</keyword>
<evidence type="ECO:0000313" key="3">
    <source>
        <dbReference type="Proteomes" id="UP000541470"/>
    </source>
</evidence>
<feature type="domain" description="VOC" evidence="1">
    <location>
        <begin position="4"/>
        <end position="123"/>
    </location>
</feature>
<dbReference type="InterPro" id="IPR052164">
    <property type="entry name" value="Anthracycline_SecMetBiosynth"/>
</dbReference>
<sequence>MQGTFIWYELMTTDTAAAAGFYSTVVGWAAKDSGMPGMAYTVFSVPGFDMGVAGMMLLPDELKADGVPPNWTGYVAVDDVDAKAKEFADNGGAVHRDPQDISGIGRFAVVADLHGAVLCLFKPMVPDGPMPPAPAPGTPGTFGWRELMAGNGEEAFDFYAKRFGWTKDMAVDMGAMGTYQCFAAGGEMIGGMMTRTPDVPMAFWGYYINVDAIDAAAARVRSAGGQVVGDVMEVPGPAWVIQCVDPQGAYFALVAPKR</sequence>